<evidence type="ECO:0000313" key="3">
    <source>
        <dbReference type="Proteomes" id="UP001165205"/>
    </source>
</evidence>
<evidence type="ECO:0000256" key="1">
    <source>
        <dbReference type="SAM" id="MobiDB-lite"/>
    </source>
</evidence>
<reference evidence="2" key="1">
    <citation type="submission" date="2023-04" db="EMBL/GenBank/DDBJ databases">
        <title>Aspergillus oryzae NBRC 4228.</title>
        <authorList>
            <person name="Ichikawa N."/>
            <person name="Sato H."/>
            <person name="Tonouchi N."/>
        </authorList>
    </citation>
    <scope>NUCLEOTIDE SEQUENCE</scope>
    <source>
        <strain evidence="2">NBRC 4228</strain>
    </source>
</reference>
<dbReference type="Proteomes" id="UP001165205">
    <property type="component" value="Unassembled WGS sequence"/>
</dbReference>
<comment type="caution">
    <text evidence="2">The sequence shown here is derived from an EMBL/GenBank/DDBJ whole genome shotgun (WGS) entry which is preliminary data.</text>
</comment>
<protein>
    <submittedName>
        <fullName evidence="2">Unnamed protein product</fullName>
    </submittedName>
</protein>
<evidence type="ECO:0000313" key="2">
    <source>
        <dbReference type="EMBL" id="GMG30396.1"/>
    </source>
</evidence>
<accession>A0AAN4YLZ2</accession>
<sequence>MGWLEDGTCYLLGMGFARSPLQLITGYRRKINTEGRGVWSMDVGLLKLLSSSKRFVDSVPGTSQSTPSWPQSCASGSILSAV</sequence>
<feature type="compositionally biased region" description="Polar residues" evidence="1">
    <location>
        <begin position="60"/>
        <end position="82"/>
    </location>
</feature>
<feature type="region of interest" description="Disordered" evidence="1">
    <location>
        <begin position="59"/>
        <end position="82"/>
    </location>
</feature>
<proteinExistence type="predicted"/>
<dbReference type="EMBL" id="BSYA01000070">
    <property type="protein sequence ID" value="GMG30396.1"/>
    <property type="molecule type" value="Genomic_DNA"/>
</dbReference>
<gene>
    <name evidence="2" type="ORF">Aory04_000647400</name>
</gene>
<organism evidence="2 3">
    <name type="scientific">Aspergillus oryzae</name>
    <name type="common">Yellow koji mold</name>
    <dbReference type="NCBI Taxonomy" id="5062"/>
    <lineage>
        <taxon>Eukaryota</taxon>
        <taxon>Fungi</taxon>
        <taxon>Dikarya</taxon>
        <taxon>Ascomycota</taxon>
        <taxon>Pezizomycotina</taxon>
        <taxon>Eurotiomycetes</taxon>
        <taxon>Eurotiomycetidae</taxon>
        <taxon>Eurotiales</taxon>
        <taxon>Aspergillaceae</taxon>
        <taxon>Aspergillus</taxon>
        <taxon>Aspergillus subgen. Circumdati</taxon>
    </lineage>
</organism>
<name>A0AAN4YLZ2_ASPOZ</name>
<dbReference type="AlphaFoldDB" id="A0AAN4YLZ2"/>